<protein>
    <submittedName>
        <fullName evidence="2">P1 family peptidase</fullName>
    </submittedName>
</protein>
<comment type="similarity">
    <text evidence="1">Belongs to the peptidase S58 family.</text>
</comment>
<dbReference type="EMBL" id="JBHUFV010000003">
    <property type="protein sequence ID" value="MFD1930228.1"/>
    <property type="molecule type" value="Genomic_DNA"/>
</dbReference>
<proteinExistence type="inferred from homology"/>
<comment type="caution">
    <text evidence="2">The sequence shown here is derived from an EMBL/GenBank/DDBJ whole genome shotgun (WGS) entry which is preliminary data.</text>
</comment>
<sequence>MRARDLPITLDGRPGRWNAITDVPGVEVGYVTLTEGGARTGVTAILPRGRDGVGVPCAAATHSLNGNGEMTGTAWIEEIGALTLPVTITNTHAVGTVHRGVIDWVAGAHPRLAAEWLLPVVTETWDGYLNEINAPHVRPEHAAQAIEAAASGPAAEGNVGGGTGMNCYSFKGGSGTASRLVEHGSDTYTVGVFVQANFGSRHELTIAGHRVGPLLLDDDPMGTTNWYAPSGAGSVIAVIATDAPLLPGQCKALARRVPLGLARTGTTGSHFSGDIFLALSTANAGALTSGFVTEEDYQSLRFVPWGRLDPFFAAVVEAVEESVLNALTGAEEMTGRNGHRSPALPIARTIDLITS</sequence>
<dbReference type="InterPro" id="IPR005321">
    <property type="entry name" value="Peptidase_S58_DmpA"/>
</dbReference>
<dbReference type="InterPro" id="IPR016117">
    <property type="entry name" value="ArgJ-like_dom_sf"/>
</dbReference>
<evidence type="ECO:0000313" key="2">
    <source>
        <dbReference type="EMBL" id="MFD1930228.1"/>
    </source>
</evidence>
<organism evidence="2 3">
    <name type="scientific">Nonomuraea mangrovi</name>
    <dbReference type="NCBI Taxonomy" id="2316207"/>
    <lineage>
        <taxon>Bacteria</taxon>
        <taxon>Bacillati</taxon>
        <taxon>Actinomycetota</taxon>
        <taxon>Actinomycetes</taxon>
        <taxon>Streptosporangiales</taxon>
        <taxon>Streptosporangiaceae</taxon>
        <taxon>Nonomuraea</taxon>
    </lineage>
</organism>
<dbReference type="RefSeq" id="WP_379568437.1">
    <property type="nucleotide sequence ID" value="NZ_JBHUFV010000003.1"/>
</dbReference>
<gene>
    <name evidence="2" type="ORF">ACFSKW_01935</name>
</gene>
<dbReference type="SUPFAM" id="SSF56266">
    <property type="entry name" value="DmpA/ArgJ-like"/>
    <property type="match status" value="1"/>
</dbReference>
<dbReference type="Pfam" id="PF03576">
    <property type="entry name" value="Peptidase_S58"/>
    <property type="match status" value="1"/>
</dbReference>
<dbReference type="CDD" id="cd02253">
    <property type="entry name" value="DmpA"/>
    <property type="match status" value="1"/>
</dbReference>
<reference evidence="3" key="1">
    <citation type="journal article" date="2019" name="Int. J. Syst. Evol. Microbiol.">
        <title>The Global Catalogue of Microorganisms (GCM) 10K type strain sequencing project: providing services to taxonomists for standard genome sequencing and annotation.</title>
        <authorList>
            <consortium name="The Broad Institute Genomics Platform"/>
            <consortium name="The Broad Institute Genome Sequencing Center for Infectious Disease"/>
            <person name="Wu L."/>
            <person name="Ma J."/>
        </authorList>
    </citation>
    <scope>NUCLEOTIDE SEQUENCE [LARGE SCALE GENOMIC DNA]</scope>
    <source>
        <strain evidence="3">ICMP 6774ER</strain>
    </source>
</reference>
<keyword evidence="3" id="KW-1185">Reference proteome</keyword>
<evidence type="ECO:0000313" key="3">
    <source>
        <dbReference type="Proteomes" id="UP001597368"/>
    </source>
</evidence>
<accession>A0ABW4SL26</accession>
<dbReference type="PANTHER" id="PTHR36512:SF3">
    <property type="entry name" value="BLR5678 PROTEIN"/>
    <property type="match status" value="1"/>
</dbReference>
<dbReference type="PANTHER" id="PTHR36512">
    <property type="entry name" value="D-AMINOPEPTIDASE"/>
    <property type="match status" value="1"/>
</dbReference>
<name>A0ABW4SL26_9ACTN</name>
<evidence type="ECO:0000256" key="1">
    <source>
        <dbReference type="ARBA" id="ARBA00007068"/>
    </source>
</evidence>
<dbReference type="Gene3D" id="3.60.70.12">
    <property type="entry name" value="L-amino peptidase D-ALA esterase/amidase"/>
    <property type="match status" value="1"/>
</dbReference>
<dbReference type="Proteomes" id="UP001597368">
    <property type="component" value="Unassembled WGS sequence"/>
</dbReference>